<dbReference type="GeneID" id="77807617"/>
<dbReference type="Proteomes" id="UP001164743">
    <property type="component" value="Chromosome 2A"/>
</dbReference>
<organism evidence="2 3">
    <name type="scientific">Puccinia triticina</name>
    <dbReference type="NCBI Taxonomy" id="208348"/>
    <lineage>
        <taxon>Eukaryota</taxon>
        <taxon>Fungi</taxon>
        <taxon>Dikarya</taxon>
        <taxon>Basidiomycota</taxon>
        <taxon>Pucciniomycotina</taxon>
        <taxon>Pucciniomycetes</taxon>
        <taxon>Pucciniales</taxon>
        <taxon>Pucciniaceae</taxon>
        <taxon>Puccinia</taxon>
    </lineage>
</organism>
<proteinExistence type="predicted"/>
<name>A0ABY7CDZ3_9BASI</name>
<gene>
    <name evidence="2" type="ORF">PtA15_2A678</name>
</gene>
<reference evidence="2" key="1">
    <citation type="submission" date="2022-10" db="EMBL/GenBank/DDBJ databases">
        <title>Puccinia triticina Genome sequencing and assembly.</title>
        <authorList>
            <person name="Li C."/>
        </authorList>
    </citation>
    <scope>NUCLEOTIDE SEQUENCE</scope>
    <source>
        <strain evidence="2">Pt15</strain>
    </source>
</reference>
<protein>
    <submittedName>
        <fullName evidence="2">Uncharacterized protein</fullName>
    </submittedName>
</protein>
<dbReference type="EMBL" id="CP110422">
    <property type="protein sequence ID" value="WAQ82361.1"/>
    <property type="molecule type" value="Genomic_DNA"/>
</dbReference>
<keyword evidence="3" id="KW-1185">Reference proteome</keyword>
<evidence type="ECO:0000256" key="1">
    <source>
        <dbReference type="SAM" id="MobiDB-lite"/>
    </source>
</evidence>
<evidence type="ECO:0000313" key="2">
    <source>
        <dbReference type="EMBL" id="WAQ82361.1"/>
    </source>
</evidence>
<dbReference type="RefSeq" id="XP_053017916.1">
    <property type="nucleotide sequence ID" value="XM_053166722.1"/>
</dbReference>
<accession>A0ABY7CDZ3</accession>
<feature type="compositionally biased region" description="Low complexity" evidence="1">
    <location>
        <begin position="28"/>
        <end position="45"/>
    </location>
</feature>
<feature type="region of interest" description="Disordered" evidence="1">
    <location>
        <begin position="253"/>
        <end position="272"/>
    </location>
</feature>
<feature type="region of interest" description="Disordered" evidence="1">
    <location>
        <begin position="1"/>
        <end position="45"/>
    </location>
</feature>
<sequence>MKKHSAAPTGFNQEVIELPPDPEEDVEVSQQQSSPQASSRSNNPSEDGLLASLIFVIALPTPTEDYSLPDNPATPLLLYTLPRSVYEKPLKNAETGKRPKEKTIKKIQRSWQKSIRQAEDIRRGDYPRPSWMKKIIGGTFWFVAASLRFITISDAQMLARLPPIRKIGPIQIIYSQNTKVTTLSETQAKESLMCALSQAQKQAKIRAIISGCFLPAALVAEIYVPLIFEITLVYFVVQWRGWKKAKFLVEHNNNQNPKSTPAQESELETGNATVRRSSYDKLQLKVADIAKFQKINELVYRSCSEKDPLKFPRPKENTSSVETPSVTNPEIDIDCATVYQCTNDTKPKNQSTDIKSIPGPDVKADIGSLRTPLNTGILRATKQDFDGMVITIPASDEDNETDCREGGETKKCATPSLQVVDIRVEEEFIITGFDKELAKTEPPCNVAISAPSTADEVLIPVPPCVVDPICKKPCGIEQVVTCMDGDEETGSVLTREITQSPAPPVNQSDQPKAVPNMEIASALISLFKESLPSTDDENQMQ</sequence>
<evidence type="ECO:0000313" key="3">
    <source>
        <dbReference type="Proteomes" id="UP001164743"/>
    </source>
</evidence>